<comment type="caution">
    <text evidence="1">The sequence shown here is derived from an EMBL/GenBank/DDBJ whole genome shotgun (WGS) entry which is preliminary data.</text>
</comment>
<dbReference type="Proteomes" id="UP000010164">
    <property type="component" value="Unassembled WGS sequence"/>
</dbReference>
<gene>
    <name evidence="1" type="ORF">A11A3_05044</name>
</gene>
<organism evidence="1 2">
    <name type="scientific">Alcanivorax hongdengensis A-11-3</name>
    <dbReference type="NCBI Taxonomy" id="1177179"/>
    <lineage>
        <taxon>Bacteria</taxon>
        <taxon>Pseudomonadati</taxon>
        <taxon>Pseudomonadota</taxon>
        <taxon>Gammaproteobacteria</taxon>
        <taxon>Oceanospirillales</taxon>
        <taxon>Alcanivoracaceae</taxon>
        <taxon>Alcanivorax</taxon>
    </lineage>
</organism>
<dbReference type="PATRIC" id="fig|1177179.3.peg.1013"/>
<evidence type="ECO:0000313" key="1">
    <source>
        <dbReference type="EMBL" id="EKF75031.1"/>
    </source>
</evidence>
<sequence length="105" mass="12079">MGKWRWIIVSTLLIGTATADTVLRKSPYLAAFGDYLTRPTVSVRHDKSPEDYEPLYYELRQGEKIDNGCRTHNESISTGTVPRIERRIAKDMHDCTWLILIGKLK</sequence>
<reference evidence="1 2" key="1">
    <citation type="journal article" date="2012" name="J. Bacteriol.">
        <title>Genome Sequence of the Alkane-Degrading Bacterium Alcanivorax hongdengensis Type Strain A-11-3.</title>
        <authorList>
            <person name="Lai Q."/>
            <person name="Shao Z."/>
        </authorList>
    </citation>
    <scope>NUCLEOTIDE SEQUENCE [LARGE SCALE GENOMIC DNA]</scope>
    <source>
        <strain evidence="1 2">A-11-3</strain>
    </source>
</reference>
<accession>L0WDF5</accession>
<proteinExistence type="predicted"/>
<dbReference type="AlphaFoldDB" id="L0WDF5"/>
<name>L0WDF5_9GAMM</name>
<evidence type="ECO:0000313" key="2">
    <source>
        <dbReference type="Proteomes" id="UP000010164"/>
    </source>
</evidence>
<dbReference type="EMBL" id="AMRJ01000005">
    <property type="protein sequence ID" value="EKF75031.1"/>
    <property type="molecule type" value="Genomic_DNA"/>
</dbReference>
<keyword evidence="2" id="KW-1185">Reference proteome</keyword>
<protein>
    <submittedName>
        <fullName evidence="1">Uncharacterized protein</fullName>
    </submittedName>
</protein>